<evidence type="ECO:0000313" key="1">
    <source>
        <dbReference type="EMBL" id="SMC63841.1"/>
    </source>
</evidence>
<dbReference type="OrthoDB" id="8968828at2"/>
<protein>
    <submittedName>
        <fullName evidence="1">Uncharacterized protein</fullName>
    </submittedName>
</protein>
<dbReference type="Proteomes" id="UP000192738">
    <property type="component" value="Unassembled WGS sequence"/>
</dbReference>
<gene>
    <name evidence="1" type="ORF">SAMN04488500_10694</name>
</gene>
<accession>A0A1W2ATR7</accession>
<dbReference type="RefSeq" id="WP_084575313.1">
    <property type="nucleotide sequence ID" value="NZ_CP155572.1"/>
</dbReference>
<organism evidence="1 2">
    <name type="scientific">Sporomusa malonica</name>
    <dbReference type="NCBI Taxonomy" id="112901"/>
    <lineage>
        <taxon>Bacteria</taxon>
        <taxon>Bacillati</taxon>
        <taxon>Bacillota</taxon>
        <taxon>Negativicutes</taxon>
        <taxon>Selenomonadales</taxon>
        <taxon>Sporomusaceae</taxon>
        <taxon>Sporomusa</taxon>
    </lineage>
</organism>
<name>A0A1W2ATR7_9FIRM</name>
<dbReference type="STRING" id="112901.SAMN04488500_10694"/>
<keyword evidence="2" id="KW-1185">Reference proteome</keyword>
<evidence type="ECO:0000313" key="2">
    <source>
        <dbReference type="Proteomes" id="UP000192738"/>
    </source>
</evidence>
<dbReference type="AlphaFoldDB" id="A0A1W2ATR7"/>
<reference evidence="1 2" key="1">
    <citation type="submission" date="2017-04" db="EMBL/GenBank/DDBJ databases">
        <authorList>
            <person name="Afonso C.L."/>
            <person name="Miller P.J."/>
            <person name="Scott M.A."/>
            <person name="Spackman E."/>
            <person name="Goraichik I."/>
            <person name="Dimitrov K.M."/>
            <person name="Suarez D.L."/>
            <person name="Swayne D.E."/>
        </authorList>
    </citation>
    <scope>NUCLEOTIDE SEQUENCE [LARGE SCALE GENOMIC DNA]</scope>
    <source>
        <strain evidence="1 2">DSM 5090</strain>
    </source>
</reference>
<proteinExistence type="predicted"/>
<dbReference type="EMBL" id="FWXI01000006">
    <property type="protein sequence ID" value="SMC63841.1"/>
    <property type="molecule type" value="Genomic_DNA"/>
</dbReference>
<sequence length="84" mass="9388">MKKVHLCLSVRGALNQTKAEMKRMAPSITVDGKPLRTADEVRNFLMDELAQGHEMLPFGECDNFDWKTGCKGHEVSETEADHGV</sequence>